<evidence type="ECO:0000256" key="9">
    <source>
        <dbReference type="SAM" id="Phobius"/>
    </source>
</evidence>
<protein>
    <recommendedName>
        <fullName evidence="2">histidine kinase</fullName>
        <ecNumber evidence="2">2.7.13.3</ecNumber>
    </recommendedName>
</protein>
<dbReference type="InterPro" id="IPR011712">
    <property type="entry name" value="Sig_transdc_His_kin_sub3_dim/P"/>
</dbReference>
<keyword evidence="5" id="KW-0547">Nucleotide-binding</keyword>
<evidence type="ECO:0000256" key="1">
    <source>
        <dbReference type="ARBA" id="ARBA00000085"/>
    </source>
</evidence>
<feature type="transmembrane region" description="Helical" evidence="9">
    <location>
        <begin position="132"/>
        <end position="156"/>
    </location>
</feature>
<gene>
    <name evidence="11" type="ORF">ACFQ08_33750</name>
</gene>
<feature type="transmembrane region" description="Helical" evidence="9">
    <location>
        <begin position="6"/>
        <end position="33"/>
    </location>
</feature>
<evidence type="ECO:0000313" key="11">
    <source>
        <dbReference type="EMBL" id="MFD0889527.1"/>
    </source>
</evidence>
<keyword evidence="12" id="KW-1185">Reference proteome</keyword>
<evidence type="ECO:0000256" key="7">
    <source>
        <dbReference type="ARBA" id="ARBA00022840"/>
    </source>
</evidence>
<organism evidence="11 12">
    <name type="scientific">Streptosporangium algeriense</name>
    <dbReference type="NCBI Taxonomy" id="1682748"/>
    <lineage>
        <taxon>Bacteria</taxon>
        <taxon>Bacillati</taxon>
        <taxon>Actinomycetota</taxon>
        <taxon>Actinomycetes</taxon>
        <taxon>Streptosporangiales</taxon>
        <taxon>Streptosporangiaceae</taxon>
        <taxon>Streptosporangium</taxon>
    </lineage>
</organism>
<proteinExistence type="predicted"/>
<keyword evidence="8" id="KW-0902">Two-component regulatory system</keyword>
<keyword evidence="3" id="KW-0597">Phosphoprotein</keyword>
<evidence type="ECO:0000256" key="4">
    <source>
        <dbReference type="ARBA" id="ARBA00022679"/>
    </source>
</evidence>
<comment type="caution">
    <text evidence="11">The sequence shown here is derived from an EMBL/GenBank/DDBJ whole genome shotgun (WGS) entry which is preliminary data.</text>
</comment>
<sequence>MSGNRIARALVGVLAGAALGLVELVFLCGAALVRPVPAVRPGVERVLNRLTALERARLAAWFDHDTTGHPRRDGRRYLAVRALFGLLAGYGCAAGLFLGGLFLFGGLWNLAGDRARAVPVHLPGVRLVTSDGVLGVTGGLVVLALTVLGLLAVGVVERRLADHFLGPGTRELMRRRIAELTATRSGVVRAVDDERRRIERDLHDGAQQRLLSVAMDLGRAQTKLDSDPETARRLLAQAHEGAKAAITELRDLARGIHPAILTDQGLEA</sequence>
<evidence type="ECO:0000256" key="8">
    <source>
        <dbReference type="ARBA" id="ARBA00023012"/>
    </source>
</evidence>
<dbReference type="PANTHER" id="PTHR24421:SF10">
    <property type="entry name" value="NITRATE_NITRITE SENSOR PROTEIN NARQ"/>
    <property type="match status" value="1"/>
</dbReference>
<keyword evidence="6 11" id="KW-0418">Kinase</keyword>
<keyword evidence="9" id="KW-1133">Transmembrane helix</keyword>
<dbReference type="GO" id="GO:0016301">
    <property type="term" value="F:kinase activity"/>
    <property type="evidence" value="ECO:0007669"/>
    <property type="project" value="UniProtKB-KW"/>
</dbReference>
<dbReference type="Proteomes" id="UP001597024">
    <property type="component" value="Unassembled WGS sequence"/>
</dbReference>
<evidence type="ECO:0000256" key="2">
    <source>
        <dbReference type="ARBA" id="ARBA00012438"/>
    </source>
</evidence>
<dbReference type="EC" id="2.7.13.3" evidence="2"/>
<dbReference type="EMBL" id="JBHTHX010001882">
    <property type="protein sequence ID" value="MFD0889527.1"/>
    <property type="molecule type" value="Genomic_DNA"/>
</dbReference>
<dbReference type="PANTHER" id="PTHR24421">
    <property type="entry name" value="NITRATE/NITRITE SENSOR PROTEIN NARX-RELATED"/>
    <property type="match status" value="1"/>
</dbReference>
<feature type="transmembrane region" description="Helical" evidence="9">
    <location>
        <begin position="78"/>
        <end position="104"/>
    </location>
</feature>
<evidence type="ECO:0000256" key="6">
    <source>
        <dbReference type="ARBA" id="ARBA00022777"/>
    </source>
</evidence>
<dbReference type="Gene3D" id="1.20.5.1930">
    <property type="match status" value="1"/>
</dbReference>
<dbReference type="InterPro" id="IPR050482">
    <property type="entry name" value="Sensor_HK_TwoCompSys"/>
</dbReference>
<evidence type="ECO:0000259" key="10">
    <source>
        <dbReference type="Pfam" id="PF07730"/>
    </source>
</evidence>
<keyword evidence="9" id="KW-0812">Transmembrane</keyword>
<evidence type="ECO:0000313" key="12">
    <source>
        <dbReference type="Proteomes" id="UP001597024"/>
    </source>
</evidence>
<comment type="catalytic activity">
    <reaction evidence="1">
        <text>ATP + protein L-histidine = ADP + protein N-phospho-L-histidine.</text>
        <dbReference type="EC" id="2.7.13.3"/>
    </reaction>
</comment>
<keyword evidence="4" id="KW-0808">Transferase</keyword>
<reference evidence="12" key="1">
    <citation type="journal article" date="2019" name="Int. J. Syst. Evol. Microbiol.">
        <title>The Global Catalogue of Microorganisms (GCM) 10K type strain sequencing project: providing services to taxonomists for standard genome sequencing and annotation.</title>
        <authorList>
            <consortium name="The Broad Institute Genomics Platform"/>
            <consortium name="The Broad Institute Genome Sequencing Center for Infectious Disease"/>
            <person name="Wu L."/>
            <person name="Ma J."/>
        </authorList>
    </citation>
    <scope>NUCLEOTIDE SEQUENCE [LARGE SCALE GENOMIC DNA]</scope>
    <source>
        <strain evidence="12">CCUG 62974</strain>
    </source>
</reference>
<feature type="domain" description="Signal transduction histidine kinase subgroup 3 dimerisation and phosphoacceptor" evidence="10">
    <location>
        <begin position="194"/>
        <end position="259"/>
    </location>
</feature>
<feature type="non-terminal residue" evidence="11">
    <location>
        <position position="268"/>
    </location>
</feature>
<evidence type="ECO:0000256" key="5">
    <source>
        <dbReference type="ARBA" id="ARBA00022741"/>
    </source>
</evidence>
<name>A0ABW3E2I3_9ACTN</name>
<accession>A0ABW3E2I3</accession>
<evidence type="ECO:0000256" key="3">
    <source>
        <dbReference type="ARBA" id="ARBA00022553"/>
    </source>
</evidence>
<keyword evidence="7" id="KW-0067">ATP-binding</keyword>
<dbReference type="Pfam" id="PF07730">
    <property type="entry name" value="HisKA_3"/>
    <property type="match status" value="1"/>
</dbReference>
<keyword evidence="9" id="KW-0472">Membrane</keyword>